<proteinExistence type="predicted"/>
<dbReference type="KEGG" id="vcn:VOLCADRAFT_74015"/>
<evidence type="ECO:0000313" key="2">
    <source>
        <dbReference type="Proteomes" id="UP000001058"/>
    </source>
</evidence>
<name>D8TRD3_VOLCA</name>
<dbReference type="GeneID" id="9623643"/>
<accession>D8TRD3</accession>
<organism evidence="2">
    <name type="scientific">Volvox carteri f. nagariensis</name>
    <dbReference type="NCBI Taxonomy" id="3068"/>
    <lineage>
        <taxon>Eukaryota</taxon>
        <taxon>Viridiplantae</taxon>
        <taxon>Chlorophyta</taxon>
        <taxon>core chlorophytes</taxon>
        <taxon>Chlorophyceae</taxon>
        <taxon>CS clade</taxon>
        <taxon>Chlamydomonadales</taxon>
        <taxon>Volvocaceae</taxon>
        <taxon>Volvox</taxon>
    </lineage>
</organism>
<dbReference type="STRING" id="3068.D8TRD3"/>
<dbReference type="EMBL" id="GL378333">
    <property type="protein sequence ID" value="EFJ49974.1"/>
    <property type="molecule type" value="Genomic_DNA"/>
</dbReference>
<protein>
    <submittedName>
        <fullName evidence="1">Uncharacterized protein</fullName>
    </submittedName>
</protein>
<dbReference type="RefSeq" id="XP_002949039.1">
    <property type="nucleotide sequence ID" value="XM_002948993.1"/>
</dbReference>
<dbReference type="InParanoid" id="D8TRD3"/>
<reference evidence="1 2" key="1">
    <citation type="journal article" date="2010" name="Science">
        <title>Genomic analysis of organismal complexity in the multicellular green alga Volvox carteri.</title>
        <authorList>
            <person name="Prochnik S.E."/>
            <person name="Umen J."/>
            <person name="Nedelcu A.M."/>
            <person name="Hallmann A."/>
            <person name="Miller S.M."/>
            <person name="Nishii I."/>
            <person name="Ferris P."/>
            <person name="Kuo A."/>
            <person name="Mitros T."/>
            <person name="Fritz-Laylin L.K."/>
            <person name="Hellsten U."/>
            <person name="Chapman J."/>
            <person name="Simakov O."/>
            <person name="Rensing S.A."/>
            <person name="Terry A."/>
            <person name="Pangilinan J."/>
            <person name="Kapitonov V."/>
            <person name="Jurka J."/>
            <person name="Salamov A."/>
            <person name="Shapiro H."/>
            <person name="Schmutz J."/>
            <person name="Grimwood J."/>
            <person name="Lindquist E."/>
            <person name="Lucas S."/>
            <person name="Grigoriev I.V."/>
            <person name="Schmitt R."/>
            <person name="Kirk D."/>
            <person name="Rokhsar D.S."/>
        </authorList>
    </citation>
    <scope>NUCLEOTIDE SEQUENCE [LARGE SCALE GENOMIC DNA]</scope>
    <source>
        <strain evidence="2">f. Nagariensis / Eve</strain>
    </source>
</reference>
<dbReference type="AlphaFoldDB" id="D8TRD3"/>
<gene>
    <name evidence="1" type="ORF">VOLCADRAFT_74015</name>
</gene>
<dbReference type="Proteomes" id="UP000001058">
    <property type="component" value="Unassembled WGS sequence"/>
</dbReference>
<keyword evidence="2" id="KW-1185">Reference proteome</keyword>
<evidence type="ECO:0000313" key="1">
    <source>
        <dbReference type="EMBL" id="EFJ49974.1"/>
    </source>
</evidence>
<dbReference type="OrthoDB" id="541410at2759"/>
<sequence>MARAQVERWAAEHPTAPRVGKFFEVPLSYVFPRVAAGLAAAGALWYLNEALFWTHKPESLSPEFLEEKKKIGDVAQRMNGPPVYLNPFSNRIPGSILGPEDVKDA</sequence>